<dbReference type="GO" id="GO:0003842">
    <property type="term" value="F:L-glutamate gamma-semialdehyde dehydrogenase activity"/>
    <property type="evidence" value="ECO:0007669"/>
    <property type="project" value="UniProtKB-EC"/>
</dbReference>
<comment type="caution">
    <text evidence="12">The sequence shown here is derived from an EMBL/GenBank/DDBJ whole genome shotgun (WGS) entry which is preliminary data.</text>
</comment>
<dbReference type="OrthoDB" id="6187633at2"/>
<feature type="region of interest" description="Disordered" evidence="7">
    <location>
        <begin position="551"/>
        <end position="570"/>
    </location>
</feature>
<dbReference type="Pfam" id="PF14850">
    <property type="entry name" value="Pro_dh-DNA_bdg"/>
    <property type="match status" value="1"/>
</dbReference>
<dbReference type="Gene3D" id="1.20.5.550">
    <property type="entry name" value="Single Helix bin"/>
    <property type="match status" value="1"/>
</dbReference>
<feature type="active site" evidence="6">
    <location>
        <position position="881"/>
    </location>
</feature>
<sequence>MNAAIIPIPLPDAALFTPGGALHERSALREAIARATRLPEAQALAPLLAAARMSGPQAERTDALARQLVRGMREGPQQGGRAGRVQSLMQTYALSSEEGVALMCLAEGLLRIPDAATRDALIRDKIGQGDWHQHVGRSPSLFVNAASWGLLLTGKLVATHSEGAMLASLTRLIGKSGEPLIRQGVQLAMQMLGEQFVTGETIDEALHRARAMEAQGFRYSYDMLGEAALTEADAQRYMQAYENAIHAIGQASKGQGVVNGPGISIKLSALHPRYSRAQHQRVMDELLPRVLQLTELARHYDIGLNIDAEEVDRLDISLDLLEALCLAPSLQGWHGIGFVIQAYQKRCPFVIDFVVDLARRTGHRLMVRLVKGAYWDSEIKRAQLDGQSDYPVYTRKHHTDVSYLACAQKLLAAPDAVYPQFATHNAHTLAAIVSMAQGMHGDYAPGQYEFQCLHGMGEPLYRQVVGRASAAGPSQGASTPSGGSGLHEVSLRGGRQFQRPCRIYAPVGTHETLLAYLVRRLLENGANSSFVNRMADLSVSISDLVQDPVARTEEDAQREDSSPGQPHPQIALPAQLYGAARRNSSGPDLAHEPTLRQLAADMQTQVKPVTVTPLTASPALGGAIHTLRNPADHSDVLGTVQYASPADVEAALQAATRIAPDWAATPPAQRAALLEHAADLLQADAPRVMALLVREAGKTWAHAVAEQREAVDFLRYYAAQVRRDFDNSTHTPLGPVLCISPWNFPLAIFVGQVAAALAAGNPVLAKPAEATPAIAALAVQKLWQAGVPRAAVQLLPGPGREVGMQLVRDARVQGVLFTGSTETARVLQAALAERLNAHGQPVPLIAETGGQNCMVVDSSALLEQVVTDAVASAFEAAGQRCSALRVLCVQGDVADRLVEMLQGAMAEIRMGAPAHLAVDMGPVIDERARMGIEAHVSAMQQSGCRVYRISRNAPDETNAWPIAKAHPVGDQTPVGAEATDLQTSRRSAPSGPTLQALAQAHVEAQATDLQTHSFVGTSPAGDSTHVDHRPLLAGQAPTKSMQSATPERTKNSNALPSGTYVQPTLIEIDRIAQLEREVFGPVLHIVRYARSELPELLQAIHDTGYALTLGVHSRIEETIAQVIDHSHAGNVYVNRNMVGAVVGVQPFGGEGLSGTGPKAGGPLYLLRLLARCPQDAALRSVQASGAASLPQATPALQALHDWAVAQGRLPLAHVCAQFAANSPAGLQASLSGPTGERNVYRVQARGRVLCLTGEQPGADADRLTQVAAVLAVGSCAVWPLSAQALHAQLPVAVQSQVTLEEIANGHPVDAALLHADAATTLHWQAQLAQRPGAIVTLTALRPGDAAVPLARLVSERSISTNTAAAGGNASLMTLGA</sequence>
<dbReference type="EMBL" id="LFYT02000001">
    <property type="protein sequence ID" value="PVE44627.1"/>
    <property type="molecule type" value="Genomic_DNA"/>
</dbReference>
<comment type="catalytic activity">
    <reaction evidence="5">
        <text>L-glutamate 5-semialdehyde + NAD(+) + H2O = L-glutamate + NADH + 2 H(+)</text>
        <dbReference type="Rhea" id="RHEA:30235"/>
        <dbReference type="ChEBI" id="CHEBI:15377"/>
        <dbReference type="ChEBI" id="CHEBI:15378"/>
        <dbReference type="ChEBI" id="CHEBI:29985"/>
        <dbReference type="ChEBI" id="CHEBI:57540"/>
        <dbReference type="ChEBI" id="CHEBI:57945"/>
        <dbReference type="ChEBI" id="CHEBI:58066"/>
        <dbReference type="EC" id="1.2.1.88"/>
    </reaction>
</comment>
<feature type="domain" description="Aldehyde dehydrogenase" evidence="8">
    <location>
        <begin position="628"/>
        <end position="947"/>
    </location>
</feature>
<accession>A0A2T7UIY4</accession>
<gene>
    <name evidence="12" type="primary">putA</name>
    <name evidence="12" type="ORF">H663_001000</name>
</gene>
<evidence type="ECO:0000259" key="8">
    <source>
        <dbReference type="Pfam" id="PF00171"/>
    </source>
</evidence>
<feature type="compositionally biased region" description="Basic and acidic residues" evidence="7">
    <location>
        <begin position="551"/>
        <end position="561"/>
    </location>
</feature>
<evidence type="ECO:0000256" key="1">
    <source>
        <dbReference type="ARBA" id="ARBA00004786"/>
    </source>
</evidence>
<feature type="compositionally biased region" description="Polar residues" evidence="7">
    <location>
        <begin position="980"/>
        <end position="991"/>
    </location>
</feature>
<dbReference type="PROSITE" id="PS00070">
    <property type="entry name" value="ALDEHYDE_DEHYDR_CYS"/>
    <property type="match status" value="1"/>
</dbReference>
<evidence type="ECO:0000313" key="13">
    <source>
        <dbReference type="Proteomes" id="UP000037507"/>
    </source>
</evidence>
<feature type="region of interest" description="Disordered" evidence="7">
    <location>
        <begin position="468"/>
        <end position="490"/>
    </location>
</feature>
<feature type="domain" description="Proline utilization A proline dehydrogenase N-terminal" evidence="11">
    <location>
        <begin position="26"/>
        <end position="73"/>
    </location>
</feature>
<dbReference type="InterPro" id="IPR016162">
    <property type="entry name" value="Ald_DH_N"/>
</dbReference>
<proteinExistence type="predicted"/>
<feature type="active site" evidence="6">
    <location>
        <position position="847"/>
    </location>
</feature>
<dbReference type="InterPro" id="IPR016161">
    <property type="entry name" value="Ald_DH/histidinol_DH"/>
</dbReference>
<dbReference type="Gene3D" id="3.40.309.10">
    <property type="entry name" value="Aldehyde Dehydrogenase, Chain A, domain 2"/>
    <property type="match status" value="2"/>
</dbReference>
<dbReference type="GO" id="GO:0003700">
    <property type="term" value="F:DNA-binding transcription factor activity"/>
    <property type="evidence" value="ECO:0007669"/>
    <property type="project" value="InterPro"/>
</dbReference>
<evidence type="ECO:0000256" key="5">
    <source>
        <dbReference type="ARBA" id="ARBA00048142"/>
    </source>
</evidence>
<dbReference type="InterPro" id="IPR050485">
    <property type="entry name" value="Proline_metab_enzyme"/>
</dbReference>
<evidence type="ECO:0000259" key="11">
    <source>
        <dbReference type="Pfam" id="PF18327"/>
    </source>
</evidence>
<organism evidence="12 13">
    <name type="scientific">Limnohabitans planktonicus II-D5</name>
    <dbReference type="NCBI Taxonomy" id="1293045"/>
    <lineage>
        <taxon>Bacteria</taxon>
        <taxon>Pseudomonadati</taxon>
        <taxon>Pseudomonadota</taxon>
        <taxon>Betaproteobacteria</taxon>
        <taxon>Burkholderiales</taxon>
        <taxon>Comamonadaceae</taxon>
        <taxon>Limnohabitans</taxon>
    </lineage>
</organism>
<dbReference type="PANTHER" id="PTHR42862:SF1">
    <property type="entry name" value="DELTA-1-PYRROLINE-5-CARBOXYLATE DEHYDROGENASE 2, ISOFORM A-RELATED"/>
    <property type="match status" value="1"/>
</dbReference>
<dbReference type="GO" id="GO:0010133">
    <property type="term" value="P:L-proline catabolic process to L-glutamate"/>
    <property type="evidence" value="ECO:0007669"/>
    <property type="project" value="InterPro"/>
</dbReference>
<dbReference type="Pfam" id="PF01619">
    <property type="entry name" value="Pro_dh"/>
    <property type="match status" value="1"/>
</dbReference>
<dbReference type="SUPFAM" id="SSF51730">
    <property type="entry name" value="FAD-linked oxidoreductase"/>
    <property type="match status" value="1"/>
</dbReference>
<evidence type="ECO:0000256" key="4">
    <source>
        <dbReference type="ARBA" id="ARBA00023027"/>
    </source>
</evidence>
<dbReference type="InterPro" id="IPR024082">
    <property type="entry name" value="PRODH_PutA_dom_II"/>
</dbReference>
<dbReference type="Gene3D" id="1.20.5.460">
    <property type="entry name" value="Single helix bin"/>
    <property type="match status" value="1"/>
</dbReference>
<dbReference type="EC" id="1.2.1.88" evidence="2"/>
<dbReference type="PANTHER" id="PTHR42862">
    <property type="entry name" value="DELTA-1-PYRROLINE-5-CARBOXYLATE DEHYDROGENASE 1, ISOFORM A-RELATED"/>
    <property type="match status" value="1"/>
</dbReference>
<dbReference type="STRING" id="1293045.H663_11730"/>
<evidence type="ECO:0000256" key="7">
    <source>
        <dbReference type="SAM" id="MobiDB-lite"/>
    </source>
</evidence>
<dbReference type="Gene3D" id="3.20.20.220">
    <property type="match status" value="1"/>
</dbReference>
<feature type="domain" description="Proline dehydrogenase PutA" evidence="10">
    <location>
        <begin position="85"/>
        <end position="196"/>
    </location>
</feature>
<protein>
    <recommendedName>
        <fullName evidence="2">L-glutamate gamma-semialdehyde dehydrogenase</fullName>
        <ecNumber evidence="2">1.2.1.88</ecNumber>
    </recommendedName>
</protein>
<evidence type="ECO:0000256" key="2">
    <source>
        <dbReference type="ARBA" id="ARBA00012884"/>
    </source>
</evidence>
<feature type="region of interest" description="Disordered" evidence="7">
    <location>
        <begin position="1036"/>
        <end position="1056"/>
    </location>
</feature>
<dbReference type="Pfam" id="PF00171">
    <property type="entry name" value="Aldedh"/>
    <property type="match status" value="2"/>
</dbReference>
<dbReference type="Pfam" id="PF18327">
    <property type="entry name" value="PRODH"/>
    <property type="match status" value="1"/>
</dbReference>
<name>A0A2T7UIY4_9BURK</name>
<dbReference type="InterPro" id="IPR024089">
    <property type="entry name" value="PRODH_PutA_dom_I/II"/>
</dbReference>
<dbReference type="InterPro" id="IPR024090">
    <property type="entry name" value="PRODH_PutA_dom_I"/>
</dbReference>
<evidence type="ECO:0000313" key="12">
    <source>
        <dbReference type="EMBL" id="PVE44627.1"/>
    </source>
</evidence>
<dbReference type="InterPro" id="IPR016163">
    <property type="entry name" value="Ald_DH_C"/>
</dbReference>
<dbReference type="InterPro" id="IPR016160">
    <property type="entry name" value="Ald_DH_CS_CYS"/>
</dbReference>
<evidence type="ECO:0000256" key="3">
    <source>
        <dbReference type="ARBA" id="ARBA00023002"/>
    </source>
</evidence>
<dbReference type="FunFam" id="1.20.5.460:FF:000001">
    <property type="entry name" value="Bifunctional protein PutA"/>
    <property type="match status" value="1"/>
</dbReference>
<dbReference type="InterPro" id="IPR025703">
    <property type="entry name" value="Bifunct_PutA"/>
</dbReference>
<comment type="pathway">
    <text evidence="1">Amino-acid degradation; L-proline degradation into L-glutamate; L-glutamate from L-proline: step 2/2.</text>
</comment>
<dbReference type="GO" id="GO:0004657">
    <property type="term" value="F:proline dehydrogenase activity"/>
    <property type="evidence" value="ECO:0007669"/>
    <property type="project" value="InterPro"/>
</dbReference>
<evidence type="ECO:0000259" key="10">
    <source>
        <dbReference type="Pfam" id="PF14850"/>
    </source>
</evidence>
<evidence type="ECO:0000259" key="9">
    <source>
        <dbReference type="Pfam" id="PF01619"/>
    </source>
</evidence>
<dbReference type="InterPro" id="IPR015590">
    <property type="entry name" value="Aldehyde_DH_dom"/>
</dbReference>
<feature type="region of interest" description="Disordered" evidence="7">
    <location>
        <begin position="965"/>
        <end position="991"/>
    </location>
</feature>
<keyword evidence="13" id="KW-1185">Reference proteome</keyword>
<dbReference type="Gene3D" id="3.40.605.10">
    <property type="entry name" value="Aldehyde Dehydrogenase, Chain A, domain 1"/>
    <property type="match status" value="2"/>
</dbReference>
<dbReference type="InterPro" id="IPR002872">
    <property type="entry name" value="Proline_DH_dom"/>
</dbReference>
<feature type="domain" description="Proline dehydrogenase" evidence="9">
    <location>
        <begin position="205"/>
        <end position="533"/>
    </location>
</feature>
<dbReference type="InterPro" id="IPR041349">
    <property type="entry name" value="PRODH"/>
</dbReference>
<reference evidence="12" key="1">
    <citation type="submission" date="2017-04" db="EMBL/GenBank/DDBJ databases">
        <title>Unexpected and diverse lifestyles within the genus Limnohabitans.</title>
        <authorList>
            <person name="Kasalicky V."/>
            <person name="Mehrshad M."/>
            <person name="Andrei S.-A."/>
            <person name="Salcher M."/>
            <person name="Kratochvilova H."/>
            <person name="Simek K."/>
            <person name="Ghai R."/>
        </authorList>
    </citation>
    <scope>NUCLEOTIDE SEQUENCE [LARGE SCALE GENOMIC DNA]</scope>
    <source>
        <strain evidence="12">II-D5</strain>
    </source>
</reference>
<keyword evidence="3" id="KW-0560">Oxidoreductase</keyword>
<keyword evidence="4" id="KW-0520">NAD</keyword>
<dbReference type="SUPFAM" id="SSF53720">
    <property type="entry name" value="ALDH-like"/>
    <property type="match status" value="2"/>
</dbReference>
<dbReference type="RefSeq" id="WP_053173205.1">
    <property type="nucleotide sequence ID" value="NZ_LFYT02000001.1"/>
</dbReference>
<dbReference type="InterPro" id="IPR029041">
    <property type="entry name" value="FAD-linked_oxidoreductase-like"/>
</dbReference>
<feature type="compositionally biased region" description="Polar residues" evidence="7">
    <location>
        <begin position="1037"/>
        <end position="1056"/>
    </location>
</feature>
<feature type="domain" description="Aldehyde dehydrogenase" evidence="8">
    <location>
        <begin position="1038"/>
        <end position="1162"/>
    </location>
</feature>
<dbReference type="Proteomes" id="UP000037507">
    <property type="component" value="Unassembled WGS sequence"/>
</dbReference>
<dbReference type="SUPFAM" id="SSF81935">
    <property type="entry name" value="N-terminal domain of bifunctional PutA protein"/>
    <property type="match status" value="1"/>
</dbReference>
<dbReference type="GO" id="GO:0009898">
    <property type="term" value="C:cytoplasmic side of plasma membrane"/>
    <property type="evidence" value="ECO:0007669"/>
    <property type="project" value="TreeGrafter"/>
</dbReference>
<evidence type="ECO:0000256" key="6">
    <source>
        <dbReference type="PIRSR" id="PIRSR000197-1"/>
    </source>
</evidence>
<dbReference type="PIRSF" id="PIRSF000197">
    <property type="entry name" value="Bifunct_PutA"/>
    <property type="match status" value="1"/>
</dbReference>